<dbReference type="AlphaFoldDB" id="D8Q634"/>
<accession>D8Q634</accession>
<gene>
    <name evidence="2" type="ORF">SCHCODRAFT_109426</name>
</gene>
<dbReference type="RefSeq" id="XP_003031972.1">
    <property type="nucleotide sequence ID" value="XM_003031926.1"/>
</dbReference>
<dbReference type="InParanoid" id="D8Q634"/>
<evidence type="ECO:0000256" key="1">
    <source>
        <dbReference type="SAM" id="MobiDB-lite"/>
    </source>
</evidence>
<sequence>MEPLAHGTRRAAVPVNPEIYDTADRRPIPVQDSTSSSYKSGPLHRAHRYSSTPPQSEDGDSAGTDIHSDTESGEQGAGSCSSPMDDSASEDGSSDGWSSPADDRLVGRIGEGADGMDHVRRGRRSERDDPRRSLSLRSASPKIPKPPGEPGRPSSGGYSLEEVLQWGPQRYREVRSEARVAVYEEEAFRLFPIMEDYEDRWPIRAFATQRLHYLQNNARRIERNRQLDALQSPRGRTVNR</sequence>
<organism evidence="3">
    <name type="scientific">Schizophyllum commune (strain H4-8 / FGSC 9210)</name>
    <name type="common">Split gill fungus</name>
    <dbReference type="NCBI Taxonomy" id="578458"/>
    <lineage>
        <taxon>Eukaryota</taxon>
        <taxon>Fungi</taxon>
        <taxon>Dikarya</taxon>
        <taxon>Basidiomycota</taxon>
        <taxon>Agaricomycotina</taxon>
        <taxon>Agaricomycetes</taxon>
        <taxon>Agaricomycetidae</taxon>
        <taxon>Agaricales</taxon>
        <taxon>Schizophyllaceae</taxon>
        <taxon>Schizophyllum</taxon>
    </lineage>
</organism>
<dbReference type="OMA" id="PTNDYLR"/>
<dbReference type="Proteomes" id="UP000007431">
    <property type="component" value="Unassembled WGS sequence"/>
</dbReference>
<dbReference type="EMBL" id="GL377306">
    <property type="protein sequence ID" value="EFI97069.1"/>
    <property type="molecule type" value="Genomic_DNA"/>
</dbReference>
<feature type="non-terminal residue" evidence="2">
    <location>
        <position position="240"/>
    </location>
</feature>
<feature type="region of interest" description="Disordered" evidence="1">
    <location>
        <begin position="1"/>
        <end position="159"/>
    </location>
</feature>
<dbReference type="KEGG" id="scm:SCHCO_01095260"/>
<reference evidence="2 3" key="1">
    <citation type="journal article" date="2010" name="Nat. Biotechnol.">
        <title>Genome sequence of the model mushroom Schizophyllum commune.</title>
        <authorList>
            <person name="Ohm R.A."/>
            <person name="de Jong J.F."/>
            <person name="Lugones L.G."/>
            <person name="Aerts A."/>
            <person name="Kothe E."/>
            <person name="Stajich J.E."/>
            <person name="de Vries R.P."/>
            <person name="Record E."/>
            <person name="Levasseur A."/>
            <person name="Baker S.E."/>
            <person name="Bartholomew K.A."/>
            <person name="Coutinho P.M."/>
            <person name="Erdmann S."/>
            <person name="Fowler T.J."/>
            <person name="Gathman A.C."/>
            <person name="Lombard V."/>
            <person name="Henrissat B."/>
            <person name="Knabe N."/>
            <person name="Kuees U."/>
            <person name="Lilly W.W."/>
            <person name="Lindquist E."/>
            <person name="Lucas S."/>
            <person name="Magnuson J.K."/>
            <person name="Piumi F."/>
            <person name="Raudaskoski M."/>
            <person name="Salamov A."/>
            <person name="Schmutz J."/>
            <person name="Schwarze F.W.M.R."/>
            <person name="vanKuyk P.A."/>
            <person name="Horton J.S."/>
            <person name="Grigoriev I.V."/>
            <person name="Woesten H.A.B."/>
        </authorList>
    </citation>
    <scope>NUCLEOTIDE SEQUENCE [LARGE SCALE GENOMIC DNA]</scope>
    <source>
        <strain evidence="3">H4-8 / FGSC 9210</strain>
    </source>
</reference>
<evidence type="ECO:0000313" key="2">
    <source>
        <dbReference type="EMBL" id="EFI97069.1"/>
    </source>
</evidence>
<dbReference type="HOGENOM" id="CLU_950453_0_0_1"/>
<name>D8Q634_SCHCM</name>
<dbReference type="GeneID" id="9590053"/>
<dbReference type="OrthoDB" id="2686745at2759"/>
<feature type="compositionally biased region" description="Low complexity" evidence="1">
    <location>
        <begin position="133"/>
        <end position="142"/>
    </location>
</feature>
<dbReference type="eggNOG" id="ENOG502RC0Q">
    <property type="taxonomic scope" value="Eukaryota"/>
</dbReference>
<feature type="compositionally biased region" description="Basic and acidic residues" evidence="1">
    <location>
        <begin position="115"/>
        <end position="132"/>
    </location>
</feature>
<proteinExistence type="predicted"/>
<evidence type="ECO:0000313" key="3">
    <source>
        <dbReference type="Proteomes" id="UP000007431"/>
    </source>
</evidence>
<protein>
    <submittedName>
        <fullName evidence="2">Uncharacterized protein</fullName>
    </submittedName>
</protein>
<keyword evidence="3" id="KW-1185">Reference proteome</keyword>
<dbReference type="VEuPathDB" id="FungiDB:SCHCODRAFT_01095260"/>